<dbReference type="InterPro" id="IPR044669">
    <property type="entry name" value="YneE/VCCN1/2-like"/>
</dbReference>
<dbReference type="PANTHER" id="PTHR33281:SF19">
    <property type="entry name" value="VOLTAGE-DEPENDENT ANION CHANNEL-FORMING PROTEIN YNEE"/>
    <property type="match status" value="1"/>
</dbReference>
<evidence type="ECO:0000313" key="11">
    <source>
        <dbReference type="Proteomes" id="UP000294575"/>
    </source>
</evidence>
<evidence type="ECO:0000256" key="8">
    <source>
        <dbReference type="ARBA" id="ARBA00034708"/>
    </source>
</evidence>
<keyword evidence="3" id="KW-1003">Cell membrane</keyword>
<evidence type="ECO:0000256" key="6">
    <source>
        <dbReference type="ARBA" id="ARBA00023065"/>
    </source>
</evidence>
<keyword evidence="5 9" id="KW-1133">Transmembrane helix</keyword>
<keyword evidence="4 9" id="KW-0812">Transmembrane</keyword>
<keyword evidence="11" id="KW-1185">Reference proteome</keyword>
<evidence type="ECO:0000256" key="4">
    <source>
        <dbReference type="ARBA" id="ARBA00022692"/>
    </source>
</evidence>
<protein>
    <submittedName>
        <fullName evidence="10">Putative membrane protein</fullName>
    </submittedName>
</protein>
<name>A0A4R6U689_9GAMM</name>
<dbReference type="EMBL" id="SNYK01000004">
    <property type="protein sequence ID" value="TDQ38554.1"/>
    <property type="molecule type" value="Genomic_DNA"/>
</dbReference>
<evidence type="ECO:0000256" key="5">
    <source>
        <dbReference type="ARBA" id="ARBA00022989"/>
    </source>
</evidence>
<evidence type="ECO:0000256" key="7">
    <source>
        <dbReference type="ARBA" id="ARBA00023136"/>
    </source>
</evidence>
<reference evidence="10 11" key="1">
    <citation type="submission" date="2019-03" db="EMBL/GenBank/DDBJ databases">
        <title>Genomic Encyclopedia of Type Strains, Phase IV (KMG-IV): sequencing the most valuable type-strain genomes for metagenomic binning, comparative biology and taxonomic classification.</title>
        <authorList>
            <person name="Goeker M."/>
        </authorList>
    </citation>
    <scope>NUCLEOTIDE SEQUENCE [LARGE SCALE GENOMIC DNA]</scope>
    <source>
        <strain evidence="10 11">DSM 28679</strain>
    </source>
</reference>
<dbReference type="PANTHER" id="PTHR33281">
    <property type="entry name" value="UPF0187 PROTEIN YNEE"/>
    <property type="match status" value="1"/>
</dbReference>
<evidence type="ECO:0000256" key="9">
    <source>
        <dbReference type="SAM" id="Phobius"/>
    </source>
</evidence>
<keyword evidence="6" id="KW-0406">Ion transport</keyword>
<comment type="subcellular location">
    <subcellularLocation>
        <location evidence="1">Cell membrane</location>
        <topology evidence="1">Multi-pass membrane protein</topology>
    </subcellularLocation>
</comment>
<dbReference type="Pfam" id="PF25539">
    <property type="entry name" value="Bestrophin_2"/>
    <property type="match status" value="1"/>
</dbReference>
<dbReference type="GO" id="GO:0005886">
    <property type="term" value="C:plasma membrane"/>
    <property type="evidence" value="ECO:0007669"/>
    <property type="project" value="UniProtKB-SubCell"/>
</dbReference>
<comment type="similarity">
    <text evidence="8">Belongs to the anion channel-forming bestrophin (TC 1.A.46) family.</text>
</comment>
<evidence type="ECO:0000313" key="10">
    <source>
        <dbReference type="EMBL" id="TDQ38554.1"/>
    </source>
</evidence>
<dbReference type="OrthoDB" id="445589at2"/>
<feature type="transmembrane region" description="Helical" evidence="9">
    <location>
        <begin position="212"/>
        <end position="234"/>
    </location>
</feature>
<dbReference type="GO" id="GO:0005254">
    <property type="term" value="F:chloride channel activity"/>
    <property type="evidence" value="ECO:0007669"/>
    <property type="project" value="InterPro"/>
</dbReference>
<feature type="transmembrane region" description="Helical" evidence="9">
    <location>
        <begin position="51"/>
        <end position="70"/>
    </location>
</feature>
<comment type="caution">
    <text evidence="10">The sequence shown here is derived from an EMBL/GenBank/DDBJ whole genome shotgun (WGS) entry which is preliminary data.</text>
</comment>
<accession>A0A4R6U689</accession>
<keyword evidence="7 9" id="KW-0472">Membrane</keyword>
<dbReference type="Proteomes" id="UP000294575">
    <property type="component" value="Unassembled WGS sequence"/>
</dbReference>
<organism evidence="10 11">
    <name type="scientific">Thiopseudomonas denitrificans</name>
    <dbReference type="NCBI Taxonomy" id="1501432"/>
    <lineage>
        <taxon>Bacteria</taxon>
        <taxon>Pseudomonadati</taxon>
        <taxon>Pseudomonadota</taxon>
        <taxon>Gammaproteobacteria</taxon>
        <taxon>Pseudomonadales</taxon>
        <taxon>Pseudomonadaceae</taxon>
        <taxon>Thiopseudomonas</taxon>
    </lineage>
</organism>
<evidence type="ECO:0000256" key="1">
    <source>
        <dbReference type="ARBA" id="ARBA00004651"/>
    </source>
</evidence>
<gene>
    <name evidence="10" type="ORF">DFQ45_104129</name>
</gene>
<dbReference type="RefSeq" id="WP_101496265.1">
    <property type="nucleotide sequence ID" value="NZ_LNJZ01000005.1"/>
</dbReference>
<dbReference type="AlphaFoldDB" id="A0A4R6U689"/>
<keyword evidence="2" id="KW-0813">Transport</keyword>
<evidence type="ECO:0000256" key="3">
    <source>
        <dbReference type="ARBA" id="ARBA00022475"/>
    </source>
</evidence>
<proteinExistence type="inferred from homology"/>
<evidence type="ECO:0000256" key="2">
    <source>
        <dbReference type="ARBA" id="ARBA00022448"/>
    </source>
</evidence>
<feature type="transmembrane region" description="Helical" evidence="9">
    <location>
        <begin position="28"/>
        <end position="45"/>
    </location>
</feature>
<sequence length="306" mass="33762">MIIRPNHGFLSLLLAIQGSILPRVMPQILLIAGLGVVGLVLLDYFPGWLPGYSLAPFSILGLMLSLLLGFRNNASYARWWEARQQLGSLLVQARSLARLATSYLDGTPQQQASALRIILLLRGFSRVLLRSLRHPEIRGCLDDLLDGQEAAVVYQSRNPADTLLRMLSTEIATAHRTGLLSDILVTTFEARVTALADIQAACERLHNTPIPFAYMLLVHRTAYIFCFLLPFGLVGSTGTATPFISALVAYAFFGLDALSEELEEPFGERPNQLPLLAIERTLEINMLEALGLPTPEPLQPLNYRLS</sequence>